<accession>A0A5P6NBV6</accession>
<sequence length="191" mass="20694">MKIKIDASAGSSDPASVKKEVSMKLQKAKKYNPALRLLALPLVAMAWAGPIRTVRSSHLPPDAIAFGNCKLVTAVTQADEPLFSDFSNAADELTCDIVLIRAGLSPEQDNPVTVDVALRTPAELLVKHASHFVERANGELWLCADRSSGPAMQLTGRGLELHIRQPFCEEERADGACRAAAQIIRLWRGLV</sequence>
<dbReference type="AlphaFoldDB" id="A0A5P6NBV6"/>
<dbReference type="EMBL" id="CP032228">
    <property type="protein sequence ID" value="QFI62663.1"/>
    <property type="molecule type" value="Genomic_DNA"/>
</dbReference>
<gene>
    <name evidence="1" type="ORF">D0Y83_04770</name>
</gene>
<proteinExistence type="predicted"/>
<name>A0A5P6NBV6_9SPHN</name>
<reference evidence="2" key="1">
    <citation type="submission" date="2018-09" db="EMBL/GenBank/DDBJ databases">
        <title>Nocardia yunnanensis sp. nov., an actinomycete isolated from a soil sample.</title>
        <authorList>
            <person name="Zhang J."/>
        </authorList>
    </citation>
    <scope>NUCLEOTIDE SEQUENCE [LARGE SCALE GENOMIC DNA]</scope>
    <source>
        <strain evidence="2">21-3</strain>
    </source>
</reference>
<dbReference type="Proteomes" id="UP000325385">
    <property type="component" value="Chromosome"/>
</dbReference>
<evidence type="ECO:0000313" key="1">
    <source>
        <dbReference type="EMBL" id="QFI62663.1"/>
    </source>
</evidence>
<organism evidence="1 2">
    <name type="scientific">Qipengyuania flava</name>
    <dbReference type="NCBI Taxonomy" id="192812"/>
    <lineage>
        <taxon>Bacteria</taxon>
        <taxon>Pseudomonadati</taxon>
        <taxon>Pseudomonadota</taxon>
        <taxon>Alphaproteobacteria</taxon>
        <taxon>Sphingomonadales</taxon>
        <taxon>Erythrobacteraceae</taxon>
        <taxon>Qipengyuania</taxon>
    </lineage>
</organism>
<protein>
    <submittedName>
        <fullName evidence="1">Uncharacterized protein</fullName>
    </submittedName>
</protein>
<evidence type="ECO:0000313" key="2">
    <source>
        <dbReference type="Proteomes" id="UP000325385"/>
    </source>
</evidence>